<sequence>MRYLIDADIVAFKAASAAEKPINWGDGLWTLHAYEDEAQAYVYEYFTRLINKLGDGELALFLTGADNWRKDVLPTYKGNRKETRKPMVLPAIKQWMMDTMGAVMLPTMEADDLLGIEATKDGGIIVSEDKDLKTIPCMLFNPAKDKEPYEITEFEADYNHMYQTLTGDSTDGYSGCPTVGPKKAGEILKGCTNATEMWAAVVAAYRKQNLSEEVALTMAQVARICRVEDFDFDNMKAIPWTPKTT</sequence>
<dbReference type="SUPFAM" id="SSF47807">
    <property type="entry name" value="5' to 3' exonuclease, C-terminal subdomain"/>
    <property type="match status" value="1"/>
</dbReference>
<keyword evidence="2" id="KW-0378">Hydrolase</keyword>
<dbReference type="PANTHER" id="PTHR42646:SF2">
    <property type="entry name" value="5'-3' EXONUCLEASE FAMILY PROTEIN"/>
    <property type="match status" value="1"/>
</dbReference>
<dbReference type="Pfam" id="PF02739">
    <property type="entry name" value="5_3_exonuc_N"/>
    <property type="match status" value="1"/>
</dbReference>
<dbReference type="PANTHER" id="PTHR42646">
    <property type="entry name" value="FLAP ENDONUCLEASE XNI"/>
    <property type="match status" value="1"/>
</dbReference>
<dbReference type="Gene3D" id="1.10.150.20">
    <property type="entry name" value="5' to 3' exonuclease, C-terminal subdomain"/>
    <property type="match status" value="1"/>
</dbReference>
<dbReference type="SUPFAM" id="SSF88723">
    <property type="entry name" value="PIN domain-like"/>
    <property type="match status" value="1"/>
</dbReference>
<dbReference type="GO" id="GO:0008409">
    <property type="term" value="F:5'-3' exonuclease activity"/>
    <property type="evidence" value="ECO:0007669"/>
    <property type="project" value="InterPro"/>
</dbReference>
<evidence type="ECO:0000256" key="1">
    <source>
        <dbReference type="ARBA" id="ARBA00022722"/>
    </source>
</evidence>
<dbReference type="InterPro" id="IPR020046">
    <property type="entry name" value="5-3_exonucl_a-hlix_arch_N"/>
</dbReference>
<evidence type="ECO:0000259" key="3">
    <source>
        <dbReference type="SMART" id="SM00475"/>
    </source>
</evidence>
<dbReference type="GO" id="GO:0003677">
    <property type="term" value="F:DNA binding"/>
    <property type="evidence" value="ECO:0007669"/>
    <property type="project" value="InterPro"/>
</dbReference>
<protein>
    <submittedName>
        <fullName evidence="4">Exonuclease</fullName>
    </submittedName>
</protein>
<proteinExistence type="predicted"/>
<evidence type="ECO:0000313" key="4">
    <source>
        <dbReference type="EMBL" id="WMM95322.1"/>
    </source>
</evidence>
<dbReference type="SMART" id="SM00475">
    <property type="entry name" value="53EXOc"/>
    <property type="match status" value="1"/>
</dbReference>
<dbReference type="InterPro" id="IPR038969">
    <property type="entry name" value="FEN"/>
</dbReference>
<feature type="domain" description="5'-3' exonuclease" evidence="3">
    <location>
        <begin position="1"/>
        <end position="238"/>
    </location>
</feature>
<keyword evidence="1" id="KW-0540">Nuclease</keyword>
<dbReference type="InterPro" id="IPR029060">
    <property type="entry name" value="PIN-like_dom_sf"/>
</dbReference>
<keyword evidence="4" id="KW-0269">Exonuclease</keyword>
<dbReference type="GO" id="GO:0033567">
    <property type="term" value="P:DNA replication, Okazaki fragment processing"/>
    <property type="evidence" value="ECO:0007669"/>
    <property type="project" value="InterPro"/>
</dbReference>
<dbReference type="Proteomes" id="UP001302562">
    <property type="component" value="Segment"/>
</dbReference>
<name>A0AAX3ZXB5_9CAUD</name>
<reference evidence="4 5" key="1">
    <citation type="submission" date="2023-08" db="EMBL/GenBank/DDBJ databases">
        <authorList>
            <person name="Du S."/>
            <person name="Wu Z."/>
            <person name="Wu Y."/>
            <person name="Yang M."/>
            <person name="Shao J."/>
            <person name="Liu H."/>
            <person name="Zhao Y."/>
            <person name="Zhang Z."/>
        </authorList>
    </citation>
    <scope>NUCLEOTIDE SEQUENCE [LARGE SCALE GENOMIC DNA]</scope>
</reference>
<dbReference type="Gene3D" id="3.40.50.1010">
    <property type="entry name" value="5'-nuclease"/>
    <property type="match status" value="1"/>
</dbReference>
<evidence type="ECO:0000256" key="2">
    <source>
        <dbReference type="ARBA" id="ARBA00022801"/>
    </source>
</evidence>
<keyword evidence="5" id="KW-1185">Reference proteome</keyword>
<dbReference type="EMBL" id="OR420743">
    <property type="protein sequence ID" value="WMM95322.1"/>
    <property type="molecule type" value="Genomic_DNA"/>
</dbReference>
<dbReference type="InterPro" id="IPR002421">
    <property type="entry name" value="5-3_exonuclease"/>
</dbReference>
<organism evidence="4 5">
    <name type="scientific">Roseobacter phage CRP-125</name>
    <dbReference type="NCBI Taxonomy" id="3072844"/>
    <lineage>
        <taxon>Viruses</taxon>
        <taxon>Duplodnaviria</taxon>
        <taxon>Heunggongvirae</taxon>
        <taxon>Uroviricota</taxon>
        <taxon>Caudoviricetes</taxon>
        <taxon>Autographivirales</taxon>
        <taxon>Autographivirales incertae sedis</taxon>
        <taxon>Actaeavirus</taxon>
        <taxon>Actaeavirus CRP125</taxon>
    </lineage>
</organism>
<gene>
    <name evidence="4" type="ORF">CRP125_gp19</name>
</gene>
<dbReference type="GO" id="GO:0017108">
    <property type="term" value="F:5'-flap endonuclease activity"/>
    <property type="evidence" value="ECO:0007669"/>
    <property type="project" value="InterPro"/>
</dbReference>
<evidence type="ECO:0000313" key="5">
    <source>
        <dbReference type="Proteomes" id="UP001302562"/>
    </source>
</evidence>
<dbReference type="InterPro" id="IPR036279">
    <property type="entry name" value="5-3_exonuclease_C_sf"/>
</dbReference>
<accession>A0AAX3ZXB5</accession>